<dbReference type="InterPro" id="IPR011006">
    <property type="entry name" value="CheY-like_superfamily"/>
</dbReference>
<keyword evidence="5" id="KW-1185">Reference proteome</keyword>
<dbReference type="PROSITE" id="PS50110">
    <property type="entry name" value="RESPONSE_REGULATORY"/>
    <property type="match status" value="1"/>
</dbReference>
<evidence type="ECO:0000259" key="3">
    <source>
        <dbReference type="PROSITE" id="PS50110"/>
    </source>
</evidence>
<organism evidence="4 5">
    <name type="scientific">Candidatus Nitrospira neomarina</name>
    <dbReference type="NCBI Taxonomy" id="3020899"/>
    <lineage>
        <taxon>Bacteria</taxon>
        <taxon>Pseudomonadati</taxon>
        <taxon>Nitrospirota</taxon>
        <taxon>Nitrospiria</taxon>
        <taxon>Nitrospirales</taxon>
        <taxon>Nitrospiraceae</taxon>
        <taxon>Nitrospira</taxon>
    </lineage>
</organism>
<sequence length="139" mass="15686">MNIPSVFVVDDDEVVRVNIAKKLSRLHCTVRAFDSGEALMEFFRDHRDEPDVILVDYKMGGMNGVETLHAIRKFSSVPAIIFTAYEGRIDPQEIKEIGNCEVMIKTVDLHNLIHMVNGVMALKNLRKIDCWVDTGGLPT</sequence>
<dbReference type="PANTHER" id="PTHR44591:SF3">
    <property type="entry name" value="RESPONSE REGULATORY DOMAIN-CONTAINING PROTEIN"/>
    <property type="match status" value="1"/>
</dbReference>
<evidence type="ECO:0000313" key="5">
    <source>
        <dbReference type="Proteomes" id="UP001302494"/>
    </source>
</evidence>
<dbReference type="Proteomes" id="UP001302494">
    <property type="component" value="Chromosome"/>
</dbReference>
<dbReference type="CDD" id="cd00156">
    <property type="entry name" value="REC"/>
    <property type="match status" value="1"/>
</dbReference>
<dbReference type="InterPro" id="IPR050595">
    <property type="entry name" value="Bact_response_regulator"/>
</dbReference>
<dbReference type="SMART" id="SM00448">
    <property type="entry name" value="REC"/>
    <property type="match status" value="1"/>
</dbReference>
<dbReference type="PANTHER" id="PTHR44591">
    <property type="entry name" value="STRESS RESPONSE REGULATOR PROTEIN 1"/>
    <property type="match status" value="1"/>
</dbReference>
<dbReference type="RefSeq" id="WP_312741587.1">
    <property type="nucleotide sequence ID" value="NZ_CP116968.1"/>
</dbReference>
<dbReference type="GO" id="GO:0000160">
    <property type="term" value="P:phosphorelay signal transduction system"/>
    <property type="evidence" value="ECO:0007669"/>
    <property type="project" value="InterPro"/>
</dbReference>
<keyword evidence="1 2" id="KW-0597">Phosphoprotein</keyword>
<dbReference type="KEGG" id="nneo:PQG83_12650"/>
<protein>
    <submittedName>
        <fullName evidence="4">Response regulator</fullName>
    </submittedName>
</protein>
<evidence type="ECO:0000313" key="4">
    <source>
        <dbReference type="EMBL" id="WNM60607.1"/>
    </source>
</evidence>
<dbReference type="InterPro" id="IPR001789">
    <property type="entry name" value="Sig_transdc_resp-reg_receiver"/>
</dbReference>
<accession>A0AA96GG55</accession>
<dbReference type="SUPFAM" id="SSF52172">
    <property type="entry name" value="CheY-like"/>
    <property type="match status" value="1"/>
</dbReference>
<gene>
    <name evidence="4" type="ORF">PQG83_12650</name>
</gene>
<feature type="domain" description="Response regulatory" evidence="3">
    <location>
        <begin position="5"/>
        <end position="120"/>
    </location>
</feature>
<dbReference type="Pfam" id="PF00072">
    <property type="entry name" value="Response_reg"/>
    <property type="match status" value="1"/>
</dbReference>
<evidence type="ECO:0000256" key="1">
    <source>
        <dbReference type="ARBA" id="ARBA00022553"/>
    </source>
</evidence>
<dbReference type="Gene3D" id="3.40.50.2300">
    <property type="match status" value="1"/>
</dbReference>
<dbReference type="EMBL" id="CP116968">
    <property type="protein sequence ID" value="WNM60607.1"/>
    <property type="molecule type" value="Genomic_DNA"/>
</dbReference>
<feature type="modified residue" description="4-aspartylphosphate" evidence="2">
    <location>
        <position position="56"/>
    </location>
</feature>
<reference evidence="4 5" key="1">
    <citation type="submission" date="2023-01" db="EMBL/GenBank/DDBJ databases">
        <title>Cultivation and genomic characterization of new, ubiquitous marine nitrite-oxidizing bacteria from the Nitrospirales.</title>
        <authorList>
            <person name="Mueller A.J."/>
            <person name="Daebeler A."/>
            <person name="Herbold C.W."/>
            <person name="Kirkegaard R.H."/>
            <person name="Daims H."/>
        </authorList>
    </citation>
    <scope>NUCLEOTIDE SEQUENCE [LARGE SCALE GENOMIC DNA]</scope>
    <source>
        <strain evidence="4 5">DK</strain>
    </source>
</reference>
<name>A0AA96GG55_9BACT</name>
<evidence type="ECO:0000256" key="2">
    <source>
        <dbReference type="PROSITE-ProRule" id="PRU00169"/>
    </source>
</evidence>
<dbReference type="AlphaFoldDB" id="A0AA96GG55"/>
<proteinExistence type="predicted"/>